<dbReference type="Proteomes" id="UP000298009">
    <property type="component" value="Unassembled WGS sequence"/>
</dbReference>
<dbReference type="CDD" id="cd07818">
    <property type="entry name" value="SRPBCC_1"/>
    <property type="match status" value="1"/>
</dbReference>
<reference evidence="2" key="1">
    <citation type="journal article" date="2019" name="PLoS Negl. Trop. Dis.">
        <title>Revisiting the worldwide diversity of Leptospira species in the environment.</title>
        <authorList>
            <person name="Vincent A.T."/>
            <person name="Schiettekatte O."/>
            <person name="Bourhy P."/>
            <person name="Veyrier F.J."/>
            <person name="Picardeau M."/>
        </authorList>
    </citation>
    <scope>NUCLEOTIDE SEQUENCE [LARGE SCALE GENOMIC DNA]</scope>
    <source>
        <strain evidence="2">201800287</strain>
    </source>
</reference>
<protein>
    <submittedName>
        <fullName evidence="2">Polyketide cyclase</fullName>
    </submittedName>
</protein>
<proteinExistence type="predicted"/>
<keyword evidence="1" id="KW-1133">Transmembrane helix</keyword>
<keyword evidence="1" id="KW-0812">Transmembrane</keyword>
<dbReference type="EMBL" id="RQFK01000026">
    <property type="protein sequence ID" value="TGK81519.1"/>
    <property type="molecule type" value="Genomic_DNA"/>
</dbReference>
<organism evidence="2 3">
    <name type="scientific">Leptospira noumeaensis</name>
    <dbReference type="NCBI Taxonomy" id="2484964"/>
    <lineage>
        <taxon>Bacteria</taxon>
        <taxon>Pseudomonadati</taxon>
        <taxon>Spirochaetota</taxon>
        <taxon>Spirochaetia</taxon>
        <taxon>Leptospirales</taxon>
        <taxon>Leptospiraceae</taxon>
        <taxon>Leptospira</taxon>
    </lineage>
</organism>
<evidence type="ECO:0000313" key="3">
    <source>
        <dbReference type="Proteomes" id="UP000298009"/>
    </source>
</evidence>
<sequence>MTLGRKISIGIIGLIAIPLIVALFLPTGYQVERTIDISKPASDVFAYIRMLKNQDQYSVWAKKDPSMKKIYTGEDGTVGFISRWESLDKEVGTGEQEIKMINVDALEMQTELRFFEPFEGTERSYMKVSSLDQKKSKIIWGFDGSMPYPSNLMLLFMNFEELIGKDFEEGLSNLKVVLER</sequence>
<comment type="caution">
    <text evidence="2">The sequence shown here is derived from an EMBL/GenBank/DDBJ whole genome shotgun (WGS) entry which is preliminary data.</text>
</comment>
<feature type="transmembrane region" description="Helical" evidence="1">
    <location>
        <begin position="7"/>
        <end position="29"/>
    </location>
</feature>
<evidence type="ECO:0000256" key="1">
    <source>
        <dbReference type="SAM" id="Phobius"/>
    </source>
</evidence>
<dbReference type="RefSeq" id="WP_135601405.1">
    <property type="nucleotide sequence ID" value="NZ_RQFK01000026.1"/>
</dbReference>
<dbReference type="SUPFAM" id="SSF55961">
    <property type="entry name" value="Bet v1-like"/>
    <property type="match status" value="1"/>
</dbReference>
<evidence type="ECO:0000313" key="2">
    <source>
        <dbReference type="EMBL" id="TGK81519.1"/>
    </source>
</evidence>
<keyword evidence="3" id="KW-1185">Reference proteome</keyword>
<dbReference type="AlphaFoldDB" id="A0A4R9I7Y3"/>
<accession>A0A4R9I7Y3</accession>
<keyword evidence="1" id="KW-0472">Membrane</keyword>
<gene>
    <name evidence="2" type="ORF">EHQ24_09410</name>
</gene>
<name>A0A4R9I7Y3_9LEPT</name>
<dbReference type="OrthoDB" id="9807923at2"/>